<dbReference type="PROSITE" id="PS50861">
    <property type="entry name" value="AA_TRNA_LIGASE_II_GLYAB"/>
    <property type="match status" value="1"/>
</dbReference>
<evidence type="ECO:0000259" key="12">
    <source>
        <dbReference type="SMART" id="SM00836"/>
    </source>
</evidence>
<keyword evidence="7 11" id="KW-0067">ATP-binding</keyword>
<dbReference type="InterPro" id="IPR006194">
    <property type="entry name" value="Gly-tRNA-synth_heterodimer"/>
</dbReference>
<evidence type="ECO:0000256" key="4">
    <source>
        <dbReference type="ARBA" id="ARBA00022490"/>
    </source>
</evidence>
<evidence type="ECO:0000256" key="1">
    <source>
        <dbReference type="ARBA" id="ARBA00004496"/>
    </source>
</evidence>
<dbReference type="HAMAP" id="MF_00255">
    <property type="entry name" value="Gly_tRNA_synth_beta"/>
    <property type="match status" value="1"/>
</dbReference>
<evidence type="ECO:0000256" key="7">
    <source>
        <dbReference type="ARBA" id="ARBA00022840"/>
    </source>
</evidence>
<organism evidence="13 14">
    <name type="scientific">Cellvibrio fontiphilus</name>
    <dbReference type="NCBI Taxonomy" id="1815559"/>
    <lineage>
        <taxon>Bacteria</taxon>
        <taxon>Pseudomonadati</taxon>
        <taxon>Pseudomonadota</taxon>
        <taxon>Gammaproteobacteria</taxon>
        <taxon>Cellvibrionales</taxon>
        <taxon>Cellvibrionaceae</taxon>
        <taxon>Cellvibrio</taxon>
    </lineage>
</organism>
<keyword evidence="9 11" id="KW-0030">Aminoacyl-tRNA synthetase</keyword>
<feature type="domain" description="DALR anticodon binding" evidence="12">
    <location>
        <begin position="583"/>
        <end position="686"/>
    </location>
</feature>
<evidence type="ECO:0000256" key="6">
    <source>
        <dbReference type="ARBA" id="ARBA00022741"/>
    </source>
</evidence>
<comment type="catalytic activity">
    <reaction evidence="10 11">
        <text>tRNA(Gly) + glycine + ATP = glycyl-tRNA(Gly) + AMP + diphosphate</text>
        <dbReference type="Rhea" id="RHEA:16013"/>
        <dbReference type="Rhea" id="RHEA-COMP:9664"/>
        <dbReference type="Rhea" id="RHEA-COMP:9683"/>
        <dbReference type="ChEBI" id="CHEBI:30616"/>
        <dbReference type="ChEBI" id="CHEBI:33019"/>
        <dbReference type="ChEBI" id="CHEBI:57305"/>
        <dbReference type="ChEBI" id="CHEBI:78442"/>
        <dbReference type="ChEBI" id="CHEBI:78522"/>
        <dbReference type="ChEBI" id="CHEBI:456215"/>
        <dbReference type="EC" id="6.1.1.14"/>
    </reaction>
</comment>
<evidence type="ECO:0000256" key="3">
    <source>
        <dbReference type="ARBA" id="ARBA00011209"/>
    </source>
</evidence>
<sequence length="691" mass="75108">MSADFLVELGTEELPPKNLKNLMNAFVESIQADLTALELSFSSVKAYAAPRRLAVLVENLASETPSKELVVWGPPAAIAFKDGEPTKAALAFAEKNGIAASELKAESDGKAEKLVARISQQGQKTTALLEKIVSDALAKLPIAKRMKWGSTREEFVRPVHWLVMLFGSEVVNASVLGLSAGRTTRGHRFHYNNSIELANASDYASVLKNTGYVVADFAERSATIQQQVEAEAKKVGGVAVIDADLLDEVTALVEWPVALTGKFEERFLAVPAEALIASMKEHQKYFHVVDANGKLKNNFITVANIESKDAAQIINGNERVIRPRLSDAAFFFETDKKTTLASLRERLKTIVFQAQLGTIYDKTERVAGLAKLIAGKLNADSASAERAAQLCKSDLVTNMVGEFDDMQGIAGYYYALNDGENAEVAAAMNEQYMPRFAGDQLPQTITGTIIALADRLDTISGIFGIGQQPSGSKDPFALRRASIAVLRLLVEKNLTLDLRELLTFAKAQHKNLTVGDELVEQVLGYMLDRFRAMFEDAQIPAEVFQSVTAKQLSQPLDINQRVLAVNEFSKLPQAQALAAANKRVSNILAKQNAAVNSDVNSALLQEDAEKNLAQAISAKEAVVAPLFAAREYTKALAALADLQPTVDAFFDSVMVMCDDAALQQNRLALLSKLRGLFLEVADISYLVPAKN</sequence>
<evidence type="ECO:0000256" key="9">
    <source>
        <dbReference type="ARBA" id="ARBA00023146"/>
    </source>
</evidence>
<accession>A0ABV7FBP3</accession>
<dbReference type="PANTHER" id="PTHR30075">
    <property type="entry name" value="GLYCYL-TRNA SYNTHETASE"/>
    <property type="match status" value="1"/>
</dbReference>
<keyword evidence="14" id="KW-1185">Reference proteome</keyword>
<dbReference type="Proteomes" id="UP001595555">
    <property type="component" value="Unassembled WGS sequence"/>
</dbReference>
<dbReference type="SUPFAM" id="SSF109604">
    <property type="entry name" value="HD-domain/PDEase-like"/>
    <property type="match status" value="1"/>
</dbReference>
<dbReference type="GO" id="GO:0004820">
    <property type="term" value="F:glycine-tRNA ligase activity"/>
    <property type="evidence" value="ECO:0007669"/>
    <property type="project" value="UniProtKB-EC"/>
</dbReference>
<dbReference type="InterPro" id="IPR015944">
    <property type="entry name" value="Gly-tRNA-synth_bsu"/>
</dbReference>
<dbReference type="PANTHER" id="PTHR30075:SF2">
    <property type="entry name" value="GLYCINE--TRNA LIGASE, CHLOROPLASTIC_MITOCHONDRIAL 2"/>
    <property type="match status" value="1"/>
</dbReference>
<protein>
    <recommendedName>
        <fullName evidence="11">Glycine--tRNA ligase beta subunit</fullName>
        <ecNumber evidence="11">6.1.1.14</ecNumber>
    </recommendedName>
    <alternativeName>
        <fullName evidence="11">Glycyl-tRNA synthetase beta subunit</fullName>
        <shortName evidence="11">GlyRS</shortName>
    </alternativeName>
</protein>
<evidence type="ECO:0000256" key="8">
    <source>
        <dbReference type="ARBA" id="ARBA00022917"/>
    </source>
</evidence>
<comment type="subunit">
    <text evidence="3 11">Tetramer of two alpha and two beta subunits.</text>
</comment>
<dbReference type="PRINTS" id="PR01045">
    <property type="entry name" value="TRNASYNTHGB"/>
</dbReference>
<dbReference type="Pfam" id="PF02092">
    <property type="entry name" value="tRNA_synt_2f"/>
    <property type="match status" value="1"/>
</dbReference>
<dbReference type="RefSeq" id="WP_378116540.1">
    <property type="nucleotide sequence ID" value="NZ_JBHRTF010000002.1"/>
</dbReference>
<reference evidence="14" key="1">
    <citation type="journal article" date="2019" name="Int. J. Syst. Evol. Microbiol.">
        <title>The Global Catalogue of Microorganisms (GCM) 10K type strain sequencing project: providing services to taxonomists for standard genome sequencing and annotation.</title>
        <authorList>
            <consortium name="The Broad Institute Genomics Platform"/>
            <consortium name="The Broad Institute Genome Sequencing Center for Infectious Disease"/>
            <person name="Wu L."/>
            <person name="Ma J."/>
        </authorList>
    </citation>
    <scope>NUCLEOTIDE SEQUENCE [LARGE SCALE GENOMIC DNA]</scope>
    <source>
        <strain evidence="14">KCTC 52237</strain>
    </source>
</reference>
<evidence type="ECO:0000256" key="5">
    <source>
        <dbReference type="ARBA" id="ARBA00022598"/>
    </source>
</evidence>
<proteinExistence type="inferred from homology"/>
<evidence type="ECO:0000313" key="14">
    <source>
        <dbReference type="Proteomes" id="UP001595555"/>
    </source>
</evidence>
<evidence type="ECO:0000256" key="11">
    <source>
        <dbReference type="HAMAP-Rule" id="MF_00255"/>
    </source>
</evidence>
<dbReference type="SMART" id="SM00836">
    <property type="entry name" value="DALR_1"/>
    <property type="match status" value="1"/>
</dbReference>
<keyword evidence="4 11" id="KW-0963">Cytoplasm</keyword>
<dbReference type="EC" id="6.1.1.14" evidence="11"/>
<keyword evidence="6 11" id="KW-0547">Nucleotide-binding</keyword>
<dbReference type="Pfam" id="PF05746">
    <property type="entry name" value="DALR_1"/>
    <property type="match status" value="1"/>
</dbReference>
<gene>
    <name evidence="11 13" type="primary">glyS</name>
    <name evidence="13" type="ORF">ACFODX_04645</name>
</gene>
<dbReference type="NCBIfam" id="TIGR00211">
    <property type="entry name" value="glyS"/>
    <property type="match status" value="1"/>
</dbReference>
<name>A0ABV7FBP3_9GAMM</name>
<evidence type="ECO:0000256" key="2">
    <source>
        <dbReference type="ARBA" id="ARBA00008226"/>
    </source>
</evidence>
<evidence type="ECO:0000313" key="13">
    <source>
        <dbReference type="EMBL" id="MFC3114837.1"/>
    </source>
</evidence>
<dbReference type="EMBL" id="JBHRTF010000002">
    <property type="protein sequence ID" value="MFC3114837.1"/>
    <property type="molecule type" value="Genomic_DNA"/>
</dbReference>
<keyword evidence="8 11" id="KW-0648">Protein biosynthesis</keyword>
<keyword evidence="5 11" id="KW-0436">Ligase</keyword>
<comment type="caution">
    <text evidence="13">The sequence shown here is derived from an EMBL/GenBank/DDBJ whole genome shotgun (WGS) entry which is preliminary data.</text>
</comment>
<evidence type="ECO:0000256" key="10">
    <source>
        <dbReference type="ARBA" id="ARBA00047937"/>
    </source>
</evidence>
<comment type="subcellular location">
    <subcellularLocation>
        <location evidence="1 11">Cytoplasm</location>
    </subcellularLocation>
</comment>
<comment type="similarity">
    <text evidence="2 11">Belongs to the class-II aminoacyl-tRNA synthetase family.</text>
</comment>
<dbReference type="InterPro" id="IPR008909">
    <property type="entry name" value="DALR_anticod-bd"/>
</dbReference>